<dbReference type="InterPro" id="IPR008018">
    <property type="entry name" value="Phage_tail_attach_FII"/>
</dbReference>
<name>A0ABX8IKR6_9GAMM</name>
<dbReference type="GeneID" id="78559270"/>
<dbReference type="RefSeq" id="WP_014576185.1">
    <property type="nucleotide sequence ID" value="NZ_CP076686.1"/>
</dbReference>
<gene>
    <name evidence="1" type="ORF">KQ249_07465</name>
</gene>
<dbReference type="EMBL" id="CP076686">
    <property type="protein sequence ID" value="QWV14422.1"/>
    <property type="molecule type" value="Genomic_DNA"/>
</dbReference>
<dbReference type="Proteomes" id="UP000683442">
    <property type="component" value="Chromosome"/>
</dbReference>
<accession>A0ABX8IKR6</accession>
<dbReference type="Pfam" id="PF05354">
    <property type="entry name" value="Phage_attach"/>
    <property type="match status" value="1"/>
</dbReference>
<proteinExistence type="predicted"/>
<dbReference type="Gene3D" id="2.40.10.180">
    <property type="entry name" value="Phage tail proteins"/>
    <property type="match status" value="1"/>
</dbReference>
<organism evidence="1 2">
    <name type="scientific">Marinobacter adhaerens</name>
    <dbReference type="NCBI Taxonomy" id="1033846"/>
    <lineage>
        <taxon>Bacteria</taxon>
        <taxon>Pseudomonadati</taxon>
        <taxon>Pseudomonadota</taxon>
        <taxon>Gammaproteobacteria</taxon>
        <taxon>Pseudomonadales</taxon>
        <taxon>Marinobacteraceae</taxon>
        <taxon>Marinobacter</taxon>
    </lineage>
</organism>
<evidence type="ECO:0000313" key="2">
    <source>
        <dbReference type="Proteomes" id="UP000683442"/>
    </source>
</evidence>
<reference evidence="1 2" key="1">
    <citation type="submission" date="2021-06" db="EMBL/GenBank/DDBJ databases">
        <title>Microbial metabolic specificity influences pelagic lipid remineralization.</title>
        <authorList>
            <person name="Behrendt L."/>
            <person name="Hunter J.E."/>
            <person name="Alcolombri U."/>
            <person name="Smriga S."/>
            <person name="Mincer T."/>
            <person name="Lowenstein D.P."/>
            <person name="Peaudecerf F.J."/>
            <person name="Fernandez V.I."/>
            <person name="Fredricks H."/>
            <person name="Almblad H."/>
            <person name="Harrison J.J."/>
            <person name="Stocker R."/>
            <person name="Van Mooy B.A.S."/>
        </authorList>
    </citation>
    <scope>NUCLEOTIDE SEQUENCE [LARGE SCALE GENOMIC DNA]</scope>
    <source>
        <strain evidence="1 2">HP15-B</strain>
    </source>
</reference>
<sequence>MPALGWEDLDDFLDTEEFAVSGVIEFQAGGTRTVSLIFDDPYLNAQIGEYEMDVSRPRGLGKLADFAGVTRGDIITIDGKGYDILTGPQPDGTGMATLDLAER</sequence>
<keyword evidence="2" id="KW-1185">Reference proteome</keyword>
<dbReference type="InterPro" id="IPR053734">
    <property type="entry name" value="Phage_Head-Tail_Connect_sf"/>
</dbReference>
<protein>
    <submittedName>
        <fullName evidence="1">Uncharacterized protein</fullName>
    </submittedName>
</protein>
<evidence type="ECO:0000313" key="1">
    <source>
        <dbReference type="EMBL" id="QWV14422.1"/>
    </source>
</evidence>